<accession>A0A3A6QL08</accession>
<dbReference type="OrthoDB" id="7858522at2"/>
<dbReference type="PIRSF" id="PIRSF011443">
    <property type="entry name" value="YgjV"/>
    <property type="match status" value="1"/>
</dbReference>
<evidence type="ECO:0000256" key="1">
    <source>
        <dbReference type="SAM" id="Phobius"/>
    </source>
</evidence>
<dbReference type="Proteomes" id="UP000273252">
    <property type="component" value="Unassembled WGS sequence"/>
</dbReference>
<evidence type="ECO:0000313" key="2">
    <source>
        <dbReference type="EMBL" id="RJX71008.1"/>
    </source>
</evidence>
<evidence type="ECO:0000313" key="3">
    <source>
        <dbReference type="Proteomes" id="UP000273252"/>
    </source>
</evidence>
<organism evidence="2 3">
    <name type="scientific">Vibrio sinensis</name>
    <dbReference type="NCBI Taxonomy" id="2302434"/>
    <lineage>
        <taxon>Bacteria</taxon>
        <taxon>Pseudomonadati</taxon>
        <taxon>Pseudomonadota</taxon>
        <taxon>Gammaproteobacteria</taxon>
        <taxon>Vibrionales</taxon>
        <taxon>Vibrionaceae</taxon>
        <taxon>Vibrio</taxon>
    </lineage>
</organism>
<sequence length="170" mass="18824">MLLAQVIGGIAFIFGILAFLQKEDIRFRYCMVVFCFTMAFHFIMMGAVVGAIGVTINGFRAFASIKTQSKKAMWFFIFLLAVSTLPYVVSPIEVLPIIGSAIGTWALFSASGIKMRSLILFNSCCWFTHNLWVGSIGGTLVEATFIVANSITIYRLYRATQTLVKQAPTH</sequence>
<feature type="transmembrane region" description="Helical" evidence="1">
    <location>
        <begin position="72"/>
        <end position="89"/>
    </location>
</feature>
<dbReference type="AlphaFoldDB" id="A0A3A6QL08"/>
<dbReference type="Pfam" id="PF10688">
    <property type="entry name" value="Imp-YgjV"/>
    <property type="match status" value="1"/>
</dbReference>
<reference evidence="2 3" key="1">
    <citation type="submission" date="2018-08" db="EMBL/GenBank/DDBJ databases">
        <title>Vibrio isolated from the Eastern China Marginal Seas.</title>
        <authorList>
            <person name="Li Y."/>
        </authorList>
    </citation>
    <scope>NUCLEOTIDE SEQUENCE [LARGE SCALE GENOMIC DNA]</scope>
    <source>
        <strain evidence="2 3">BEI233</strain>
    </source>
</reference>
<protein>
    <submittedName>
        <fullName evidence="2">YgjV family protein</fullName>
    </submittedName>
</protein>
<keyword evidence="1" id="KW-0812">Transmembrane</keyword>
<keyword evidence="1" id="KW-1133">Transmembrane helix</keyword>
<dbReference type="EMBL" id="QVMU01000009">
    <property type="protein sequence ID" value="RJX71008.1"/>
    <property type="molecule type" value="Genomic_DNA"/>
</dbReference>
<comment type="caution">
    <text evidence="2">The sequence shown here is derived from an EMBL/GenBank/DDBJ whole genome shotgun (WGS) entry which is preliminary data.</text>
</comment>
<name>A0A3A6QL08_9VIBR</name>
<dbReference type="InterPro" id="IPR019629">
    <property type="entry name" value="Uncharacterised_HI1736/YgjV"/>
</dbReference>
<keyword evidence="3" id="KW-1185">Reference proteome</keyword>
<feature type="transmembrane region" description="Helical" evidence="1">
    <location>
        <begin position="28"/>
        <end position="52"/>
    </location>
</feature>
<dbReference type="RefSeq" id="WP_120031500.1">
    <property type="nucleotide sequence ID" value="NZ_QVMU01000009.1"/>
</dbReference>
<proteinExistence type="predicted"/>
<gene>
    <name evidence="2" type="ORF">DZ860_11800</name>
</gene>
<dbReference type="InterPro" id="IPR026267">
    <property type="entry name" value="YgjV"/>
</dbReference>
<keyword evidence="1" id="KW-0472">Membrane</keyword>